<evidence type="ECO:0000256" key="1">
    <source>
        <dbReference type="SAM" id="MobiDB-lite"/>
    </source>
</evidence>
<feature type="region of interest" description="Disordered" evidence="1">
    <location>
        <begin position="106"/>
        <end position="197"/>
    </location>
</feature>
<accession>A0ABN8NJQ4</accession>
<evidence type="ECO:0000259" key="2">
    <source>
        <dbReference type="Pfam" id="PF25815"/>
    </source>
</evidence>
<name>A0ABN8NJQ4_9CNID</name>
<gene>
    <name evidence="3" type="ORF">PLOB_00019808</name>
</gene>
<protein>
    <recommendedName>
        <fullName evidence="2">CTHRC1 C-terminal domain-containing protein</fullName>
    </recommendedName>
</protein>
<comment type="caution">
    <text evidence="3">The sequence shown here is derived from an EMBL/GenBank/DDBJ whole genome shotgun (WGS) entry which is preliminary data.</text>
</comment>
<feature type="domain" description="CTHRC1 C-terminal" evidence="2">
    <location>
        <begin position="196"/>
        <end position="329"/>
    </location>
</feature>
<dbReference type="Pfam" id="PF25815">
    <property type="entry name" value="CTHRC1_C"/>
    <property type="match status" value="1"/>
</dbReference>
<dbReference type="InterPro" id="IPR008160">
    <property type="entry name" value="Collagen"/>
</dbReference>
<keyword evidence="4" id="KW-1185">Reference proteome</keyword>
<organism evidence="3 4">
    <name type="scientific">Porites lobata</name>
    <dbReference type="NCBI Taxonomy" id="104759"/>
    <lineage>
        <taxon>Eukaryota</taxon>
        <taxon>Metazoa</taxon>
        <taxon>Cnidaria</taxon>
        <taxon>Anthozoa</taxon>
        <taxon>Hexacorallia</taxon>
        <taxon>Scleractinia</taxon>
        <taxon>Fungiina</taxon>
        <taxon>Poritidae</taxon>
        <taxon>Porites</taxon>
    </lineage>
</organism>
<dbReference type="PANTHER" id="PTHR24637:SF421">
    <property type="entry name" value="CUTICLE COLLAGEN DPY-2"/>
    <property type="match status" value="1"/>
</dbReference>
<dbReference type="Proteomes" id="UP001159405">
    <property type="component" value="Unassembled WGS sequence"/>
</dbReference>
<dbReference type="InterPro" id="IPR057873">
    <property type="entry name" value="CTHRC1_C"/>
</dbReference>
<sequence>MLTRLEEDIKVSGLLRICHSSSGDWMSFESVHVFTEFTIMQSCMKIPLATTLSLLLLLLINFCSANDKNSSKPRDKITCQQTSPYGSCGHGGCFCVPGIPGIPGSPGPAGPAGVTGSSGNHGPEGPMGPRGNKGDEGTRGRQGPPGPNGNKGKAGPPGPKGPQGPSGSAGSHGNKGDTGARGSQGPPGPKGDPGSFGRNWKQCVFKKLSDGRDSGLIKECIFKKLSDNTALRVSWTGALRIYNCDSCCSRWYFTFNGAECSSPAAIDGGVYMRYGSGSRLKDLHRVRHIEGVCEKIHKGTVRVGFWVGKCASHKSADANTGWPGESRMYVEEIPPPQA</sequence>
<reference evidence="3 4" key="1">
    <citation type="submission" date="2022-05" db="EMBL/GenBank/DDBJ databases">
        <authorList>
            <consortium name="Genoscope - CEA"/>
            <person name="William W."/>
        </authorList>
    </citation>
    <scope>NUCLEOTIDE SEQUENCE [LARGE SCALE GENOMIC DNA]</scope>
</reference>
<dbReference type="EMBL" id="CALNXK010000023">
    <property type="protein sequence ID" value="CAH3110484.1"/>
    <property type="molecule type" value="Genomic_DNA"/>
</dbReference>
<evidence type="ECO:0000313" key="3">
    <source>
        <dbReference type="EMBL" id="CAH3110484.1"/>
    </source>
</evidence>
<dbReference type="PANTHER" id="PTHR24637">
    <property type="entry name" value="COLLAGEN"/>
    <property type="match status" value="1"/>
</dbReference>
<proteinExistence type="predicted"/>
<evidence type="ECO:0000313" key="4">
    <source>
        <dbReference type="Proteomes" id="UP001159405"/>
    </source>
</evidence>
<dbReference type="Pfam" id="PF01391">
    <property type="entry name" value="Collagen"/>
    <property type="match status" value="1"/>
</dbReference>